<dbReference type="PANTHER" id="PTHR13774:SF17">
    <property type="entry name" value="PHENAZINE BIOSYNTHESIS-LIKE DOMAIN-CONTAINING PROTEIN"/>
    <property type="match status" value="1"/>
</dbReference>
<reference evidence="4 5" key="1">
    <citation type="submission" date="2017-05" db="EMBL/GenBank/DDBJ databases">
        <title>Vagococcus spp. assemblies.</title>
        <authorList>
            <person name="Gulvik C.A."/>
        </authorList>
    </citation>
    <scope>NUCLEOTIDE SEQUENCE [LARGE SCALE GENOMIC DNA]</scope>
    <source>
        <strain evidence="4 5">SS1714</strain>
    </source>
</reference>
<dbReference type="GO" id="GO:0005737">
    <property type="term" value="C:cytoplasm"/>
    <property type="evidence" value="ECO:0007669"/>
    <property type="project" value="TreeGrafter"/>
</dbReference>
<dbReference type="PIRSF" id="PIRSF016184">
    <property type="entry name" value="PhzC_PhzF"/>
    <property type="match status" value="1"/>
</dbReference>
<evidence type="ECO:0000256" key="1">
    <source>
        <dbReference type="ARBA" id="ARBA00008270"/>
    </source>
</evidence>
<dbReference type="SUPFAM" id="SSF54506">
    <property type="entry name" value="Diaminopimelate epimerase-like"/>
    <property type="match status" value="1"/>
</dbReference>
<proteinExistence type="inferred from homology"/>
<keyword evidence="2 4" id="KW-0413">Isomerase</keyword>
<dbReference type="Proteomes" id="UP000288028">
    <property type="component" value="Unassembled WGS sequence"/>
</dbReference>
<name>A0A430B6N1_9ENTE</name>
<evidence type="ECO:0000256" key="2">
    <source>
        <dbReference type="ARBA" id="ARBA00023235"/>
    </source>
</evidence>
<gene>
    <name evidence="4" type="ORF">CBF28_06005</name>
</gene>
<dbReference type="PANTHER" id="PTHR13774">
    <property type="entry name" value="PHENAZINE BIOSYNTHESIS PROTEIN"/>
    <property type="match status" value="1"/>
</dbReference>
<evidence type="ECO:0000313" key="4">
    <source>
        <dbReference type="EMBL" id="RSU15980.1"/>
    </source>
</evidence>
<comment type="caution">
    <text evidence="4">The sequence shown here is derived from an EMBL/GenBank/DDBJ whole genome shotgun (WGS) entry which is preliminary data.</text>
</comment>
<feature type="active site" evidence="3">
    <location>
        <position position="47"/>
    </location>
</feature>
<dbReference type="Gene3D" id="3.10.310.10">
    <property type="entry name" value="Diaminopimelate Epimerase, Chain A, domain 1"/>
    <property type="match status" value="2"/>
</dbReference>
<protein>
    <submittedName>
        <fullName evidence="4">Isomerase</fullName>
    </submittedName>
</protein>
<dbReference type="EMBL" id="NGKB01000004">
    <property type="protein sequence ID" value="RSU15980.1"/>
    <property type="molecule type" value="Genomic_DNA"/>
</dbReference>
<dbReference type="OrthoDB" id="9788221at2"/>
<dbReference type="GO" id="GO:0016853">
    <property type="term" value="F:isomerase activity"/>
    <property type="evidence" value="ECO:0007669"/>
    <property type="project" value="UniProtKB-KW"/>
</dbReference>
<evidence type="ECO:0000256" key="3">
    <source>
        <dbReference type="PIRSR" id="PIRSR016184-1"/>
    </source>
</evidence>
<dbReference type="InterPro" id="IPR003719">
    <property type="entry name" value="Phenazine_PhzF-like"/>
</dbReference>
<comment type="similarity">
    <text evidence="1">Belongs to the PhzF family.</text>
</comment>
<organism evidence="4 5">
    <name type="scientific">Vagococcus carniphilus</name>
    <dbReference type="NCBI Taxonomy" id="218144"/>
    <lineage>
        <taxon>Bacteria</taxon>
        <taxon>Bacillati</taxon>
        <taxon>Bacillota</taxon>
        <taxon>Bacilli</taxon>
        <taxon>Lactobacillales</taxon>
        <taxon>Enterococcaceae</taxon>
        <taxon>Vagococcus</taxon>
    </lineage>
</organism>
<evidence type="ECO:0000313" key="5">
    <source>
        <dbReference type="Proteomes" id="UP000288028"/>
    </source>
</evidence>
<dbReference type="GeneID" id="95581850"/>
<dbReference type="NCBIfam" id="TIGR00654">
    <property type="entry name" value="PhzF_family"/>
    <property type="match status" value="1"/>
</dbReference>
<accession>A0A430B6N1</accession>
<sequence length="293" mass="32766">MKQIEVYRYDAFSKKTGMGNPAGIVLNGDELTEEEMQEIAYKVGFNETVFLLTSICADYQCRFFTPGQEVPLCGHGTIAMLSALKTNGLLMDKSVIMVETKAGILRLEVSTDNGEAFISMEQAPAKFETFSGSKLEVADSMGISEEEIDERFPIVYGSTGSWTLLVPIKELKSFERMVPKNERFPSLLEKYPRASFHPFCLETYHEEAMMHGRHFSSFYSGIEEDSVTGTASGAMGAYFTKYIDDRSEIKMTIEQGQEMGKDGLLQVEVLNKRDVKITGTAVYVETFLIEIDG</sequence>
<dbReference type="AlphaFoldDB" id="A0A430B6N1"/>
<dbReference type="Pfam" id="PF02567">
    <property type="entry name" value="PhzC-PhzF"/>
    <property type="match status" value="1"/>
</dbReference>
<keyword evidence="5" id="KW-1185">Reference proteome</keyword>
<dbReference type="RefSeq" id="WP_126792965.1">
    <property type="nucleotide sequence ID" value="NZ_CP060720.1"/>
</dbReference>